<dbReference type="InParanoid" id="A0A1S0TMB9"/>
<dbReference type="EMBL" id="JH712221">
    <property type="protein sequence ID" value="EFO16672.1"/>
    <property type="molecule type" value="Genomic_DNA"/>
</dbReference>
<organism evidence="1">
    <name type="scientific">Loa loa</name>
    <name type="common">Eye worm</name>
    <name type="synonym">Filaria loa</name>
    <dbReference type="NCBI Taxonomy" id="7209"/>
    <lineage>
        <taxon>Eukaryota</taxon>
        <taxon>Metazoa</taxon>
        <taxon>Ecdysozoa</taxon>
        <taxon>Nematoda</taxon>
        <taxon>Chromadorea</taxon>
        <taxon>Rhabditida</taxon>
        <taxon>Spirurina</taxon>
        <taxon>Spiruromorpha</taxon>
        <taxon>Filarioidea</taxon>
        <taxon>Onchocercidae</taxon>
        <taxon>Loa</taxon>
    </lineage>
</organism>
<dbReference type="AlphaFoldDB" id="A0A1S0TMB9"/>
<name>A0A1S0TMB9_LOALO</name>
<dbReference type="OrthoDB" id="5829414at2759"/>
<dbReference type="CTD" id="9949291"/>
<dbReference type="KEGG" id="loa:LOAG_11829"/>
<sequence>MKNYCFVINGDLVNVEQIIENSKWWWKRTSSRVGYYLSKKMQTFYEVDALLCRGELRCAYARKDRATIIEPIPLEQIFRVFRVYSHWKTCISFHRIISCISPVTKNAIEVYGFQTRIFVQYLWRTEKQEEKQRVAQEYRASKIPISSTTLKTTPMRRASLIGTPNGSPSFTQYSIDNSTAVTVVSKRGRRSRIPNLKVNYQRKQTFQTDQSLNQHHSLIPQLRNARIRSNNFRNIEKKLGRKETFPV</sequence>
<gene>
    <name evidence="1" type="ORF">LOAG_11829</name>
</gene>
<evidence type="ECO:0000313" key="1">
    <source>
        <dbReference type="EMBL" id="EFO16672.1"/>
    </source>
</evidence>
<protein>
    <submittedName>
        <fullName evidence="1">Uncharacterized protein</fullName>
    </submittedName>
</protein>
<accession>A0A1S0TMB9</accession>
<proteinExistence type="predicted"/>
<dbReference type="GeneID" id="9949291"/>
<dbReference type="RefSeq" id="XP_003147397.1">
    <property type="nucleotide sequence ID" value="XM_003147349.1"/>
</dbReference>
<reference evidence="1" key="1">
    <citation type="submission" date="2012-04" db="EMBL/GenBank/DDBJ databases">
        <title>The Genome Sequence of Loa loa.</title>
        <authorList>
            <consortium name="The Broad Institute Genome Sequencing Platform"/>
            <consortium name="Broad Institute Genome Sequencing Center for Infectious Disease"/>
            <person name="Nutman T.B."/>
            <person name="Fink D.L."/>
            <person name="Russ C."/>
            <person name="Young S."/>
            <person name="Zeng Q."/>
            <person name="Gargeya S."/>
            <person name="Alvarado L."/>
            <person name="Berlin A."/>
            <person name="Chapman S.B."/>
            <person name="Chen Z."/>
            <person name="Freedman E."/>
            <person name="Gellesch M."/>
            <person name="Goldberg J."/>
            <person name="Griggs A."/>
            <person name="Gujja S."/>
            <person name="Heilman E.R."/>
            <person name="Heiman D."/>
            <person name="Howarth C."/>
            <person name="Mehta T."/>
            <person name="Neiman D."/>
            <person name="Pearson M."/>
            <person name="Roberts A."/>
            <person name="Saif S."/>
            <person name="Shea T."/>
            <person name="Shenoy N."/>
            <person name="Sisk P."/>
            <person name="Stolte C."/>
            <person name="Sykes S."/>
            <person name="White J."/>
            <person name="Yandava C."/>
            <person name="Haas B."/>
            <person name="Henn M.R."/>
            <person name="Nusbaum C."/>
            <person name="Birren B."/>
        </authorList>
    </citation>
    <scope>NUCLEOTIDE SEQUENCE [LARGE SCALE GENOMIC DNA]</scope>
</reference>